<protein>
    <submittedName>
        <fullName evidence="1">Uncharacterized protein</fullName>
    </submittedName>
</protein>
<dbReference type="KEGG" id="bcel:BcellWH2_03777"/>
<dbReference type="Proteomes" id="UP000061809">
    <property type="component" value="Chromosome"/>
</dbReference>
<organism evidence="1 2">
    <name type="scientific">Bacteroides cellulosilyticus</name>
    <dbReference type="NCBI Taxonomy" id="246787"/>
    <lineage>
        <taxon>Bacteria</taxon>
        <taxon>Pseudomonadati</taxon>
        <taxon>Bacteroidota</taxon>
        <taxon>Bacteroidia</taxon>
        <taxon>Bacteroidales</taxon>
        <taxon>Bacteroidaceae</taxon>
        <taxon>Bacteroides</taxon>
    </lineage>
</organism>
<evidence type="ECO:0000313" key="2">
    <source>
        <dbReference type="Proteomes" id="UP000061809"/>
    </source>
</evidence>
<dbReference type="PATRIC" id="fig|246787.4.peg.3909"/>
<reference evidence="1 2" key="1">
    <citation type="journal article" date="2015" name="Science">
        <title>Genetic determinants of in vivo fitness and diet responsiveness in multiple human gut Bacteroides.</title>
        <authorList>
            <person name="Wu M."/>
            <person name="McNulty N.P."/>
            <person name="Rodionov D.A."/>
            <person name="Khoroshkin M.S."/>
            <person name="Griffin N.W."/>
            <person name="Cheng J."/>
            <person name="Latreille P."/>
            <person name="Kerstetter R.A."/>
            <person name="Terrapon N."/>
            <person name="Henrissat B."/>
            <person name="Osterman A.L."/>
            <person name="Gordon J.I."/>
        </authorList>
    </citation>
    <scope>NUCLEOTIDE SEQUENCE [LARGE SCALE GENOMIC DNA]</scope>
    <source>
        <strain evidence="1 2">WH2</strain>
    </source>
</reference>
<dbReference type="EMBL" id="CP012801">
    <property type="protein sequence ID" value="ALJ60999.1"/>
    <property type="molecule type" value="Genomic_DNA"/>
</dbReference>
<name>A0A0P0FTX6_9BACE</name>
<evidence type="ECO:0000313" key="1">
    <source>
        <dbReference type="EMBL" id="ALJ60999.1"/>
    </source>
</evidence>
<sequence>MKMQLLHLYKANEFLKFKEIEINGTSVTNG</sequence>
<gene>
    <name evidence="1" type="ORF">BcellWH2_03777</name>
</gene>
<proteinExistence type="predicted"/>
<accession>A0A0P0FTX6</accession>
<dbReference type="AlphaFoldDB" id="A0A0P0FTX6"/>